<dbReference type="AlphaFoldDB" id="A0A9N9U536"/>
<evidence type="ECO:0000313" key="7">
    <source>
        <dbReference type="EMBL" id="CAG9979706.1"/>
    </source>
</evidence>
<evidence type="ECO:0000256" key="2">
    <source>
        <dbReference type="ARBA" id="ARBA00022670"/>
    </source>
</evidence>
<feature type="chain" id="PRO_5040208144" description="Extracellular serine carboxypeptidase" evidence="6">
    <location>
        <begin position="20"/>
        <end position="539"/>
    </location>
</feature>
<comment type="similarity">
    <text evidence="1">Belongs to the peptidase S28 family.</text>
</comment>
<dbReference type="OrthoDB" id="1735038at2759"/>
<evidence type="ECO:0008006" key="9">
    <source>
        <dbReference type="Google" id="ProtNLM"/>
    </source>
</evidence>
<dbReference type="Pfam" id="PF05577">
    <property type="entry name" value="Peptidase_S28"/>
    <property type="match status" value="1"/>
</dbReference>
<reference evidence="8" key="1">
    <citation type="submission" date="2019-06" db="EMBL/GenBank/DDBJ databases">
        <authorList>
            <person name="Broberg M."/>
        </authorList>
    </citation>
    <scope>NUCLEOTIDE SEQUENCE [LARGE SCALE GENOMIC DNA]</scope>
</reference>
<accession>A0A9N9U536</accession>
<dbReference type="SUPFAM" id="SSF53474">
    <property type="entry name" value="alpha/beta-Hydrolases"/>
    <property type="match status" value="1"/>
</dbReference>
<dbReference type="GO" id="GO:0070008">
    <property type="term" value="F:serine-type exopeptidase activity"/>
    <property type="evidence" value="ECO:0007669"/>
    <property type="project" value="InterPro"/>
</dbReference>
<keyword evidence="2" id="KW-0645">Protease</keyword>
<feature type="signal peptide" evidence="6">
    <location>
        <begin position="1"/>
        <end position="19"/>
    </location>
</feature>
<dbReference type="Gene3D" id="3.40.50.1820">
    <property type="entry name" value="alpha/beta hydrolase"/>
    <property type="match status" value="2"/>
</dbReference>
<evidence type="ECO:0000256" key="4">
    <source>
        <dbReference type="ARBA" id="ARBA00022801"/>
    </source>
</evidence>
<dbReference type="PANTHER" id="PTHR11010:SF23">
    <property type="entry name" value="SERINE PEPTIDASE"/>
    <property type="match status" value="1"/>
</dbReference>
<evidence type="ECO:0000256" key="3">
    <source>
        <dbReference type="ARBA" id="ARBA00022729"/>
    </source>
</evidence>
<dbReference type="EMBL" id="CABFNO020001301">
    <property type="protein sequence ID" value="CAG9979706.1"/>
    <property type="molecule type" value="Genomic_DNA"/>
</dbReference>
<dbReference type="InterPro" id="IPR029058">
    <property type="entry name" value="AB_hydrolase_fold"/>
</dbReference>
<dbReference type="PANTHER" id="PTHR11010">
    <property type="entry name" value="PROTEASE S28 PRO-X CARBOXYPEPTIDASE-RELATED"/>
    <property type="match status" value="1"/>
</dbReference>
<evidence type="ECO:0000313" key="8">
    <source>
        <dbReference type="Proteomes" id="UP000754883"/>
    </source>
</evidence>
<evidence type="ECO:0000256" key="1">
    <source>
        <dbReference type="ARBA" id="ARBA00011079"/>
    </source>
</evidence>
<keyword evidence="8" id="KW-1185">Reference proteome</keyword>
<comment type="caution">
    <text evidence="7">The sequence shown here is derived from an EMBL/GenBank/DDBJ whole genome shotgun (WGS) entry which is preliminary data.</text>
</comment>
<sequence>MRLNSIASAALSLSGLASAAFMRGNGIKVGPIDETVQLRSVSSTNQSTTGWGTFEQLLDHNDPSQGTFSQRFWYGIEHWKGPGSPIFMVNPGEQAGTNFNKTYTTTARLPGLFAQELGGAVVILEHRYWGESSPFEELTVANLTWLTLEQSIKDNVYFAKNFNPPFDTTGGSKPDKAPWVFSGGSYSGALAGWLAALEPGTFWAYHGTSGVVEIIGDFWEYFTPVLEATPKNCSRDINDAIEYIDHVLLHGNAKEKHELKDKFLLADLADADFASVYFSALEYGPWQWQSTQFYSEKVNGFNSYYRFCDYVENVWPNSTNKVPGAHGVGRAKAIEGYAKWFKEELLPGNCESSGYDDWQGTYNTGCFANQNSSNIIFKDLSVGNWGNRQWNWMLCNDPLKYWQTGAPKGQPTLVSRLVNVEYWESQCKSWFPEGGYGIEKGKTEADVNRYTGGWFAKNTTRLMDTNGQRDPWRDVTVSSIYRPGGPLESTPEHPVRVVPGGVHCPDYYGQNWDANEEVKKIAYDEVENMREWVKEFYEQ</sequence>
<gene>
    <name evidence="7" type="ORF">CBYS24578_00005092</name>
</gene>
<dbReference type="InterPro" id="IPR008758">
    <property type="entry name" value="Peptidase_S28"/>
</dbReference>
<keyword evidence="3 6" id="KW-0732">Signal</keyword>
<evidence type="ECO:0000256" key="6">
    <source>
        <dbReference type="SAM" id="SignalP"/>
    </source>
</evidence>
<dbReference type="GO" id="GO:0006508">
    <property type="term" value="P:proteolysis"/>
    <property type="evidence" value="ECO:0007669"/>
    <property type="project" value="UniProtKB-KW"/>
</dbReference>
<keyword evidence="4" id="KW-0378">Hydrolase</keyword>
<keyword evidence="5" id="KW-0325">Glycoprotein</keyword>
<protein>
    <recommendedName>
        <fullName evidence="9">Extracellular serine carboxypeptidase</fullName>
    </recommendedName>
</protein>
<evidence type="ECO:0000256" key="5">
    <source>
        <dbReference type="ARBA" id="ARBA00023180"/>
    </source>
</evidence>
<name>A0A9N9U536_9HYPO</name>
<dbReference type="GO" id="GO:0008239">
    <property type="term" value="F:dipeptidyl-peptidase activity"/>
    <property type="evidence" value="ECO:0007669"/>
    <property type="project" value="TreeGrafter"/>
</dbReference>
<proteinExistence type="inferred from homology"/>
<reference evidence="7 8" key="2">
    <citation type="submission" date="2021-10" db="EMBL/GenBank/DDBJ databases">
        <authorList>
            <person name="Piombo E."/>
        </authorList>
    </citation>
    <scope>NUCLEOTIDE SEQUENCE [LARGE SCALE GENOMIC DNA]</scope>
</reference>
<dbReference type="Proteomes" id="UP000754883">
    <property type="component" value="Unassembled WGS sequence"/>
</dbReference>
<organism evidence="7 8">
    <name type="scientific">Clonostachys byssicola</name>
    <dbReference type="NCBI Taxonomy" id="160290"/>
    <lineage>
        <taxon>Eukaryota</taxon>
        <taxon>Fungi</taxon>
        <taxon>Dikarya</taxon>
        <taxon>Ascomycota</taxon>
        <taxon>Pezizomycotina</taxon>
        <taxon>Sordariomycetes</taxon>
        <taxon>Hypocreomycetidae</taxon>
        <taxon>Hypocreales</taxon>
        <taxon>Bionectriaceae</taxon>
        <taxon>Clonostachys</taxon>
    </lineage>
</organism>